<dbReference type="Gene3D" id="3.40.1360.10">
    <property type="match status" value="1"/>
</dbReference>
<dbReference type="AlphaFoldDB" id="A0A3L8PUJ8"/>
<keyword evidence="1" id="KW-0547">Nucleotide-binding</keyword>
<dbReference type="OrthoDB" id="5618772at2"/>
<organism evidence="1 2">
    <name type="scientific">Parashewanella curva</name>
    <dbReference type="NCBI Taxonomy" id="2338552"/>
    <lineage>
        <taxon>Bacteria</taxon>
        <taxon>Pseudomonadati</taxon>
        <taxon>Pseudomonadota</taxon>
        <taxon>Gammaproteobacteria</taxon>
        <taxon>Alteromonadales</taxon>
        <taxon>Shewanellaceae</taxon>
        <taxon>Parashewanella</taxon>
    </lineage>
</organism>
<evidence type="ECO:0000313" key="1">
    <source>
        <dbReference type="EMBL" id="RLV58098.1"/>
    </source>
</evidence>
<keyword evidence="1" id="KW-0067">ATP-binding</keyword>
<keyword evidence="2" id="KW-1185">Reference proteome</keyword>
<evidence type="ECO:0000313" key="2">
    <source>
        <dbReference type="Proteomes" id="UP000281474"/>
    </source>
</evidence>
<dbReference type="InterPro" id="IPR034154">
    <property type="entry name" value="TOPRIM_DnaG/twinkle"/>
</dbReference>
<dbReference type="Proteomes" id="UP000281474">
    <property type="component" value="Unassembled WGS sequence"/>
</dbReference>
<proteinExistence type="predicted"/>
<dbReference type="SUPFAM" id="SSF52540">
    <property type="entry name" value="P-loop containing nucleoside triphosphate hydrolases"/>
    <property type="match status" value="1"/>
</dbReference>
<dbReference type="Gene3D" id="3.40.50.300">
    <property type="entry name" value="P-loop containing nucleotide triphosphate hydrolases"/>
    <property type="match status" value="1"/>
</dbReference>
<sequence length="899" mass="104823">MRTLKMSFSIPLEVKQRLLSDFKFKKQCAEHLQQGQCPNCHHWELSTHRDNPWFLQCARLKKCGLELHVTELYPELFESWSDRFPFKAQQGQDQCIDNIAADAYMSLCRGFDLKHIAHWYQQGSYYSGDIDCGTATVRFYLQDQCYWEQFIDRPYRFGKVHENISGNLMGNWWQPPSFDITQLKNKKELWITLGIFDAIALQQVNVAAVSVIQYSNFPDQSLQDLESSINGKEKVRLVFAFDIGDRGEQATKQFVQRARKLGWQVSAAKLPKSKVRHSWNDLFQREKLTLGFLEECRYQGQLLLVESALEKGLLMYEKRSQNEFPFEYEAQLFWFKFDPRRYDKALQNHQDKTDENSHHASLKEAISIQSLTECYPQALYYQHSSMTNESWYYFRVDFPHGDEPIKNTFSGRELCCAFEFKKRLIQVAPGAIFEGNNTQLDKFLKEQIYHIKRVNVIDFTGYSKEYQCYIFNHIAVHSGQMYRLNSEDFFDIKKLSIKSLFPVHIKPNSRLQDYHEEWLSHLWEAYGAKGLVALAFWFGSFFAEQIRKCFGSFPFLEIVGDPGTGKSTLIEFLWKLTGRENYEGFDPNKANPIAVYRNMAQVSNLPVVLIEADRTDGNESKQSGYLWDELKSVFNGRPIRARGVKNNGNETYEPPFRAAIVIAQNAEVKSSPAIMERLVQIYNSRTELNQETLKGVEALAQWEMDQVSGFHLKAILKEHKIIDYINQRLEFYKEYFRTLPEVSNARIIINHAQLSTFIEALRLVVDISDEQLKLTLDFIRLLAIKRQRALSTEHPLVQEFWELVDFLESDGLAVVNHSRDPQLIAINFNQLSEVANERKQRLPLMMELKILLKKSKKYKFLGIKPVNSAVNDRLNKAYPSMKKPLTVKCWVFDSNGIIT</sequence>
<accession>A0A3L8PUJ8</accession>
<comment type="caution">
    <text evidence="1">The sequence shown here is derived from an EMBL/GenBank/DDBJ whole genome shotgun (WGS) entry which is preliminary data.</text>
</comment>
<dbReference type="GO" id="GO:0004386">
    <property type="term" value="F:helicase activity"/>
    <property type="evidence" value="ECO:0007669"/>
    <property type="project" value="UniProtKB-KW"/>
</dbReference>
<dbReference type="EMBL" id="QZEI01000098">
    <property type="protein sequence ID" value="RLV58098.1"/>
    <property type="molecule type" value="Genomic_DNA"/>
</dbReference>
<reference evidence="1 2" key="1">
    <citation type="submission" date="2018-09" db="EMBL/GenBank/DDBJ databases">
        <title>Phylogeny of the Shewanellaceae, and recommendation for two new genera, Pseudoshewanella and Parashewanella.</title>
        <authorList>
            <person name="Wang G."/>
        </authorList>
    </citation>
    <scope>NUCLEOTIDE SEQUENCE [LARGE SCALE GENOMIC DNA]</scope>
    <source>
        <strain evidence="1 2">C51</strain>
    </source>
</reference>
<protein>
    <submittedName>
        <fullName evidence="1">Bifunctional DNA primase/helicase</fullName>
    </submittedName>
</protein>
<dbReference type="CDD" id="cd01029">
    <property type="entry name" value="TOPRIM_primases"/>
    <property type="match status" value="1"/>
</dbReference>
<keyword evidence="1" id="KW-0347">Helicase</keyword>
<gene>
    <name evidence="1" type="ORF">D5018_19065</name>
</gene>
<name>A0A3L8PUJ8_9GAMM</name>
<dbReference type="InterPro" id="IPR027417">
    <property type="entry name" value="P-loop_NTPase"/>
</dbReference>
<keyword evidence="1" id="KW-0378">Hydrolase</keyword>